<dbReference type="SUPFAM" id="SSF50370">
    <property type="entry name" value="Ricin B-like lectins"/>
    <property type="match status" value="1"/>
</dbReference>
<evidence type="ECO:0000256" key="1">
    <source>
        <dbReference type="SAM" id="Phobius"/>
    </source>
</evidence>
<dbReference type="PROSITE" id="PS50231">
    <property type="entry name" value="RICIN_B_LECTIN"/>
    <property type="match status" value="1"/>
</dbReference>
<reference evidence="2 3" key="1">
    <citation type="submission" date="2021-01" db="EMBL/GenBank/DDBJ databases">
        <title>Actinoplanes sp. nov. LDG1-01 isolated from lichen.</title>
        <authorList>
            <person name="Saeng-In P."/>
            <person name="Phongsopitanun W."/>
            <person name="Kanchanasin P."/>
            <person name="Yuki M."/>
            <person name="Kudo T."/>
            <person name="Ohkuma M."/>
            <person name="Tanasupawat S."/>
        </authorList>
    </citation>
    <scope>NUCLEOTIDE SEQUENCE [LARGE SCALE GENOMIC DNA]</scope>
    <source>
        <strain evidence="2 3">LDG1-01</strain>
    </source>
</reference>
<keyword evidence="1" id="KW-0472">Membrane</keyword>
<dbReference type="Gene3D" id="2.80.10.50">
    <property type="match status" value="1"/>
</dbReference>
<dbReference type="RefSeq" id="WP_202989508.1">
    <property type="nucleotide sequence ID" value="NZ_JAENHO010000001.1"/>
</dbReference>
<protein>
    <submittedName>
        <fullName evidence="2">Uncharacterized protein</fullName>
    </submittedName>
</protein>
<dbReference type="EMBL" id="JAENHO010000001">
    <property type="protein sequence ID" value="MBL7253177.1"/>
    <property type="molecule type" value="Genomic_DNA"/>
</dbReference>
<keyword evidence="1" id="KW-1133">Transmembrane helix</keyword>
<feature type="transmembrane region" description="Helical" evidence="1">
    <location>
        <begin position="12"/>
        <end position="32"/>
    </location>
</feature>
<keyword evidence="1" id="KW-0812">Transmembrane</keyword>
<accession>A0ABS1VER3</accession>
<comment type="caution">
    <text evidence="2">The sequence shown here is derived from an EMBL/GenBank/DDBJ whole genome shotgun (WGS) entry which is preliminary data.</text>
</comment>
<gene>
    <name evidence="2" type="ORF">JKJ07_02520</name>
</gene>
<dbReference type="Proteomes" id="UP000598996">
    <property type="component" value="Unassembled WGS sequence"/>
</dbReference>
<evidence type="ECO:0000313" key="3">
    <source>
        <dbReference type="Proteomes" id="UP000598996"/>
    </source>
</evidence>
<keyword evidence="3" id="KW-1185">Reference proteome</keyword>
<sequence length="509" mass="53989">MRVHRRDDGSMPLAMLIVVIGLGLTILTATTITRGEVDTRSAIGRTTALQSARTGLASGLASLRAAVGLANAGSLAALPCSTGAAQVNGTATAKAGTYAATIWYLKTDPGQQDEAWVRANGVTCAATMLEIPRYAQVISIGTSSDGKYKRTLIGNYQFRLRAAGNMPGGQIRVYRTPAATQDYCLTAATAAIGAPLTMSVCATNADGTTVDRQKFGYMSNITIRLMTVNTSLYPNGLCAQAGVLQAVGQRLELRDCGLTTQIPQQWSFDSSSNLRGTSDGRNLNAFCWNIVAASQQIVLNNTTGTLNNDAGRRCGLTTTDYQSWNITADAGSGAAGPESGQLVNFRQFGKCMDYNYSAGLNWAFPCKQSPNIQFRDMSQVWNQVWTLPGSNERGLVYVTRTDNVTKNCLKAPAAGQTRATVVVCPANPATAAADFIFLSRGDKAATYDEKYRIEGTGAWAGKCLAPMPAAGNPVQADWIGFTPCSGDYLQKWNAVPPVSTSGLSGVVER</sequence>
<name>A0ABS1VER3_9ACTN</name>
<organism evidence="2 3">
    <name type="scientific">Paractinoplanes lichenicola</name>
    <dbReference type="NCBI Taxonomy" id="2802976"/>
    <lineage>
        <taxon>Bacteria</taxon>
        <taxon>Bacillati</taxon>
        <taxon>Actinomycetota</taxon>
        <taxon>Actinomycetes</taxon>
        <taxon>Micromonosporales</taxon>
        <taxon>Micromonosporaceae</taxon>
        <taxon>Paractinoplanes</taxon>
    </lineage>
</organism>
<proteinExistence type="predicted"/>
<evidence type="ECO:0000313" key="2">
    <source>
        <dbReference type="EMBL" id="MBL7253177.1"/>
    </source>
</evidence>
<dbReference type="InterPro" id="IPR035992">
    <property type="entry name" value="Ricin_B-like_lectins"/>
</dbReference>